<keyword evidence="2" id="KW-1185">Reference proteome</keyword>
<comment type="caution">
    <text evidence="1">The sequence shown here is derived from an EMBL/GenBank/DDBJ whole genome shotgun (WGS) entry which is preliminary data.</text>
</comment>
<accession>A0A9N7VCZ8</accession>
<proteinExistence type="predicted"/>
<organism evidence="1 2">
    <name type="scientific">Pleuronectes platessa</name>
    <name type="common">European plaice</name>
    <dbReference type="NCBI Taxonomy" id="8262"/>
    <lineage>
        <taxon>Eukaryota</taxon>
        <taxon>Metazoa</taxon>
        <taxon>Chordata</taxon>
        <taxon>Craniata</taxon>
        <taxon>Vertebrata</taxon>
        <taxon>Euteleostomi</taxon>
        <taxon>Actinopterygii</taxon>
        <taxon>Neopterygii</taxon>
        <taxon>Teleostei</taxon>
        <taxon>Neoteleostei</taxon>
        <taxon>Acanthomorphata</taxon>
        <taxon>Carangaria</taxon>
        <taxon>Pleuronectiformes</taxon>
        <taxon>Pleuronectoidei</taxon>
        <taxon>Pleuronectidae</taxon>
        <taxon>Pleuronectes</taxon>
    </lineage>
</organism>
<reference evidence="1" key="1">
    <citation type="submission" date="2020-03" db="EMBL/GenBank/DDBJ databases">
        <authorList>
            <person name="Weist P."/>
        </authorList>
    </citation>
    <scope>NUCLEOTIDE SEQUENCE</scope>
</reference>
<dbReference type="AlphaFoldDB" id="A0A9N7VCZ8"/>
<evidence type="ECO:0000313" key="2">
    <source>
        <dbReference type="Proteomes" id="UP001153269"/>
    </source>
</evidence>
<evidence type="ECO:0000313" key="1">
    <source>
        <dbReference type="EMBL" id="CAB1447270.1"/>
    </source>
</evidence>
<gene>
    <name evidence="1" type="ORF">PLEPLA_LOCUS34964</name>
</gene>
<dbReference type="Proteomes" id="UP001153269">
    <property type="component" value="Unassembled WGS sequence"/>
</dbReference>
<feature type="non-terminal residue" evidence="1">
    <location>
        <position position="143"/>
    </location>
</feature>
<name>A0A9N7VCZ8_PLEPL</name>
<sequence length="143" mass="15756">MGQVQWWELGPGTMWILPICMVKGSRSCMNETVVRVRELARRGDEGNRTTPAQQDQHRTCGRACAGAERRECCSKPNITVGYAFSVKRWEARCSAAQDSAAKPGAKFSGPLLQNDGGAVDFRFQVQESSREVVFDIRVTASSA</sequence>
<protein>
    <submittedName>
        <fullName evidence="1">Uncharacterized protein</fullName>
    </submittedName>
</protein>
<dbReference type="EMBL" id="CADEAL010003940">
    <property type="protein sequence ID" value="CAB1447270.1"/>
    <property type="molecule type" value="Genomic_DNA"/>
</dbReference>